<comment type="caution">
    <text evidence="2">The sequence shown here is derived from an EMBL/GenBank/DDBJ whole genome shotgun (WGS) entry which is preliminary data.</text>
</comment>
<evidence type="ECO:0000256" key="1">
    <source>
        <dbReference type="SAM" id="MobiDB-lite"/>
    </source>
</evidence>
<dbReference type="EMBL" id="JAXCGZ010009568">
    <property type="protein sequence ID" value="KAK7076716.1"/>
    <property type="molecule type" value="Genomic_DNA"/>
</dbReference>
<gene>
    <name evidence="2" type="ORF">SK128_021635</name>
</gene>
<name>A0AAN9A1C1_HALRR</name>
<evidence type="ECO:0000313" key="3">
    <source>
        <dbReference type="Proteomes" id="UP001381693"/>
    </source>
</evidence>
<reference evidence="2 3" key="1">
    <citation type="submission" date="2023-11" db="EMBL/GenBank/DDBJ databases">
        <title>Halocaridina rubra genome assembly.</title>
        <authorList>
            <person name="Smith C."/>
        </authorList>
    </citation>
    <scope>NUCLEOTIDE SEQUENCE [LARGE SCALE GENOMIC DNA]</scope>
    <source>
        <strain evidence="2">EP-1</strain>
        <tissue evidence="2">Whole</tissue>
    </source>
</reference>
<sequence length="104" mass="12053">MGVQRAKYLFYRRGNVNELNISYTFSCLLSKYYRLLKAGSMAIEEQGIAVTLPLCKPCEFHTDTYEAQLQMYINNKTEVLSRLLSEKKKDTPEMNQSKSFGHDD</sequence>
<dbReference type="Proteomes" id="UP001381693">
    <property type="component" value="Unassembled WGS sequence"/>
</dbReference>
<accession>A0AAN9A1C1</accession>
<protein>
    <submittedName>
        <fullName evidence="2">Uncharacterized protein</fullName>
    </submittedName>
</protein>
<feature type="region of interest" description="Disordered" evidence="1">
    <location>
        <begin position="85"/>
        <end position="104"/>
    </location>
</feature>
<keyword evidence="3" id="KW-1185">Reference proteome</keyword>
<proteinExistence type="predicted"/>
<organism evidence="2 3">
    <name type="scientific">Halocaridina rubra</name>
    <name type="common">Hawaiian red shrimp</name>
    <dbReference type="NCBI Taxonomy" id="373956"/>
    <lineage>
        <taxon>Eukaryota</taxon>
        <taxon>Metazoa</taxon>
        <taxon>Ecdysozoa</taxon>
        <taxon>Arthropoda</taxon>
        <taxon>Crustacea</taxon>
        <taxon>Multicrustacea</taxon>
        <taxon>Malacostraca</taxon>
        <taxon>Eumalacostraca</taxon>
        <taxon>Eucarida</taxon>
        <taxon>Decapoda</taxon>
        <taxon>Pleocyemata</taxon>
        <taxon>Caridea</taxon>
        <taxon>Atyoidea</taxon>
        <taxon>Atyidae</taxon>
        <taxon>Halocaridina</taxon>
    </lineage>
</organism>
<feature type="compositionally biased region" description="Polar residues" evidence="1">
    <location>
        <begin position="93"/>
        <end position="104"/>
    </location>
</feature>
<dbReference type="AlphaFoldDB" id="A0AAN9A1C1"/>
<evidence type="ECO:0000313" key="2">
    <source>
        <dbReference type="EMBL" id="KAK7076716.1"/>
    </source>
</evidence>